<proteinExistence type="predicted"/>
<dbReference type="InterPro" id="IPR036515">
    <property type="entry name" value="Transposase_17_sf"/>
</dbReference>
<protein>
    <recommendedName>
        <fullName evidence="1">Transposase IS200-like domain-containing protein</fullName>
    </recommendedName>
</protein>
<dbReference type="EMBL" id="UOFJ01000512">
    <property type="protein sequence ID" value="VAW70301.1"/>
    <property type="molecule type" value="Genomic_DNA"/>
</dbReference>
<sequence>MARPLRIEYAGALYHVTSRGDRREDIFHGDEDRLIWLDVFSQVCSRFNWRCHAWCLMDNHYHILIETAESNLSQGMRQLNGVYTQKTNRKYKRAGHVFQGRYKAILVQKDEYLLELSRYVVLNPVRAGMVKEVQEWPWSSYGAMTGESPVPDWLETDWLLACFGKQRKRTIARYIDFVRTGAGLPSVWEGLKYQMYLGNDKFVESMQHKLDDSKKESLSEISRLQRRPLARSLQWYEESTVERKKAMTLAYVSGEYTMKEIAEWFGVHYSTVSRAVKLFEENA</sequence>
<dbReference type="PANTHER" id="PTHR34322">
    <property type="entry name" value="TRANSPOSASE, Y1_TNP DOMAIN-CONTAINING"/>
    <property type="match status" value="1"/>
</dbReference>
<dbReference type="SUPFAM" id="SSF48295">
    <property type="entry name" value="TrpR-like"/>
    <property type="match status" value="1"/>
</dbReference>
<evidence type="ECO:0000259" key="1">
    <source>
        <dbReference type="SMART" id="SM01321"/>
    </source>
</evidence>
<name>A0A3B0XRX8_9ZZZZ</name>
<evidence type="ECO:0000313" key="2">
    <source>
        <dbReference type="EMBL" id="VAW70301.1"/>
    </source>
</evidence>
<dbReference type="InterPro" id="IPR010921">
    <property type="entry name" value="Trp_repressor/repl_initiator"/>
</dbReference>
<feature type="domain" description="Transposase IS200-like" evidence="1">
    <location>
        <begin position="9"/>
        <end position="123"/>
    </location>
</feature>
<dbReference type="Pfam" id="PF01797">
    <property type="entry name" value="Y1_Tnp"/>
    <property type="match status" value="1"/>
</dbReference>
<dbReference type="InterPro" id="IPR036388">
    <property type="entry name" value="WH-like_DNA-bd_sf"/>
</dbReference>
<dbReference type="SMART" id="SM01321">
    <property type="entry name" value="Y1_Tnp"/>
    <property type="match status" value="1"/>
</dbReference>
<reference evidence="2" key="1">
    <citation type="submission" date="2018-06" db="EMBL/GenBank/DDBJ databases">
        <authorList>
            <person name="Zhirakovskaya E."/>
        </authorList>
    </citation>
    <scope>NUCLEOTIDE SEQUENCE</scope>
</reference>
<dbReference type="GO" id="GO:0004803">
    <property type="term" value="F:transposase activity"/>
    <property type="evidence" value="ECO:0007669"/>
    <property type="project" value="InterPro"/>
</dbReference>
<dbReference type="PANTHER" id="PTHR34322:SF2">
    <property type="entry name" value="TRANSPOSASE IS200-LIKE DOMAIN-CONTAINING PROTEIN"/>
    <property type="match status" value="1"/>
</dbReference>
<dbReference type="Gene3D" id="1.10.10.10">
    <property type="entry name" value="Winged helix-like DNA-binding domain superfamily/Winged helix DNA-binding domain"/>
    <property type="match status" value="1"/>
</dbReference>
<dbReference type="InterPro" id="IPR055247">
    <property type="entry name" value="InsJ-like_HTH"/>
</dbReference>
<dbReference type="GO" id="GO:0006313">
    <property type="term" value="P:DNA transposition"/>
    <property type="evidence" value="ECO:0007669"/>
    <property type="project" value="InterPro"/>
</dbReference>
<dbReference type="GO" id="GO:0043565">
    <property type="term" value="F:sequence-specific DNA binding"/>
    <property type="evidence" value="ECO:0007669"/>
    <property type="project" value="InterPro"/>
</dbReference>
<dbReference type="Pfam" id="PF13518">
    <property type="entry name" value="HTH_28"/>
    <property type="match status" value="1"/>
</dbReference>
<dbReference type="InterPro" id="IPR002686">
    <property type="entry name" value="Transposase_17"/>
</dbReference>
<dbReference type="SUPFAM" id="SSF143422">
    <property type="entry name" value="Transposase IS200-like"/>
    <property type="match status" value="1"/>
</dbReference>
<organism evidence="2">
    <name type="scientific">hydrothermal vent metagenome</name>
    <dbReference type="NCBI Taxonomy" id="652676"/>
    <lineage>
        <taxon>unclassified sequences</taxon>
        <taxon>metagenomes</taxon>
        <taxon>ecological metagenomes</taxon>
    </lineage>
</organism>
<accession>A0A3B0XRX8</accession>
<dbReference type="NCBIfam" id="NF047646">
    <property type="entry name" value="REP_Tyr_transpos"/>
    <property type="match status" value="1"/>
</dbReference>
<dbReference type="Gene3D" id="3.30.70.1290">
    <property type="entry name" value="Transposase IS200-like"/>
    <property type="match status" value="1"/>
</dbReference>
<gene>
    <name evidence="2" type="ORF">MNBD_GAMMA10-2341</name>
</gene>
<dbReference type="AlphaFoldDB" id="A0A3B0XRX8"/>